<feature type="repeat" description="ANK" evidence="1">
    <location>
        <begin position="1135"/>
        <end position="1167"/>
    </location>
</feature>
<feature type="region of interest" description="Disordered" evidence="2">
    <location>
        <begin position="367"/>
        <end position="389"/>
    </location>
</feature>
<dbReference type="Proteomes" id="UP000018320">
    <property type="component" value="Unassembled WGS sequence"/>
</dbReference>
<gene>
    <name evidence="3" type="ORF">DHA2_152564</name>
</gene>
<organism evidence="3 4">
    <name type="scientific">Giardia intestinalis</name>
    <name type="common">Giardia lamblia</name>
    <dbReference type="NCBI Taxonomy" id="5741"/>
    <lineage>
        <taxon>Eukaryota</taxon>
        <taxon>Metamonada</taxon>
        <taxon>Diplomonadida</taxon>
        <taxon>Hexamitidae</taxon>
        <taxon>Giardiinae</taxon>
        <taxon>Giardia</taxon>
    </lineage>
</organism>
<accession>V6TBJ8</accession>
<dbReference type="InterPro" id="IPR002110">
    <property type="entry name" value="Ankyrin_rpt"/>
</dbReference>
<dbReference type="VEuPathDB" id="GiardiaDB:GL50803_0016843"/>
<dbReference type="VEuPathDB" id="GiardiaDB:QR46_0492"/>
<proteinExistence type="predicted"/>
<evidence type="ECO:0000313" key="4">
    <source>
        <dbReference type="Proteomes" id="UP000018320"/>
    </source>
</evidence>
<reference evidence="3 4" key="2">
    <citation type="journal article" date="2013" name="Genome Biol. Evol.">
        <title>Genome sequencing of Giardia lamblia genotypes A2 and B isolates (DH and GS) and comparative analysis with the genomes of genotypes A1 and E (WB and Pig).</title>
        <authorList>
            <person name="Adam R.D."/>
            <person name="Dahlstrom E.W."/>
            <person name="Martens C.A."/>
            <person name="Bruno D.P."/>
            <person name="Barbian K.D."/>
            <person name="Ricklefs S.M."/>
            <person name="Hernandez M.M."/>
            <person name="Narla N.P."/>
            <person name="Patel R.B."/>
            <person name="Porcella S.F."/>
            <person name="Nash T.E."/>
        </authorList>
    </citation>
    <scope>NUCLEOTIDE SEQUENCE [LARGE SCALE GENOMIC DNA]</scope>
    <source>
        <strain evidence="3 4">DH</strain>
    </source>
</reference>
<dbReference type="PANTHER" id="PTHR24120">
    <property type="entry name" value="GH07239P"/>
    <property type="match status" value="1"/>
</dbReference>
<dbReference type="VEuPathDB" id="GiardiaDB:DHA2_152564"/>
<keyword evidence="1" id="KW-0040">ANK repeat</keyword>
<dbReference type="AlphaFoldDB" id="V6TBJ8"/>
<sequence length="1252" mass="137552">MSLQFYKINNCLSALESKHHAEAYVVYRSLRREYYTHPKIYLMLTSVHDWFNGICSRKYAQVKTSIAIFGGRRDEDGMTGLMRAAILGDAEMCQILAISESCATTRTGFTALMYACQSNNTACCKVLAPLERLVILPDCRTALMIAAEAGSYECCKELLGFLGPERDSNGMGALEYAIMGNYLEIVKLLVKHGKLGKCDLIECARLAAREGYRQIASWLDNWLLTNKQIENASTLVTSHYRTSCSSPQLRGVSPQRVLRQILSLPEQPNPGIHQTELTKPADLQIQEEQGNTRDGQALDGNFVPPDGRPGKQLDDENRHEFPKMNAAKDPSSRKNYVVHYSACRDENLTKSAMEDKGENEVLFHSLTPTLKSPGSSLSSNSRTSQTASPISTMQKLDNFIPCHANNKPGAGLTHIEEKLSHSDLDTAKHISDAVNGFTTTHEALEQLQHSLQSSATKAEVNALSRRQQVELDFDATPLMHAAVLDDLYQVQINMKYARTVTSNNQTSLMLAIQSGSLRAAKELVIIEAGFQDLDGRTALMYAVQLGSLDLVEMLAAVESGLVDSHGCTALMYAVKDNKKNLAGILVRTEGCIRNNYGDTALHIAVASKSFACIPCLAAVEARIRDSHNRTALMNACALSLLRAIQILVQYEAGQVDDHGNTCLHMAVLSDNVSLISILAPKEAHIRNGAGKTALMLAIDRGNREVIDALSHFEASAADHNNVTPLMLVSETGMIECLPSLTRHSKNIDQCNIHGQSALVLALLSQHYEVAAELSQTDGQAIAVRAQYNPRDIDKQIRFGHAAIDDNDILSIWEFVRRLDPDRTDIRYELLEHALKANRLGIATLISDSIWEKASLKKYNAELHLGLIDQHNLVKGAELFVQRNLQTLMRNASLRKKLEKTKVEDRDVKYDANGYTPLHIAVMNNDLVGVWQTQDIYATATDNHGNTALMLAAIYGYEECVKILIPREAGLKRNTDGVTAMHLALLHRHINVAEVLAPVEAPDVSSCRRTNNQQTELMMAAISNDLPLCYCLRKLQQGLVDQEKNTALMLAATSGHDAVVALLAEYEHGRQDLKSWSATMHAAFQGHTECVRILSSYEAGMSDVSGVTALMLAAFKGHTDIVELLLSAEAGLQTQTGFTALMSAARHGHDHIVELLIEYEAGMTTNQGVTALMEAATLGRTEIVKLLVTSESGFRTNASHPNGAGFTALMAAAQGDHLDCYEILYPYEKDVVQLDGTTVSAYATGPQLKRYLS</sequence>
<dbReference type="Pfam" id="PF12796">
    <property type="entry name" value="Ank_2"/>
    <property type="match status" value="7"/>
</dbReference>
<evidence type="ECO:0000313" key="3">
    <source>
        <dbReference type="EMBL" id="ESU36226.1"/>
    </source>
</evidence>
<dbReference type="SMART" id="SM00248">
    <property type="entry name" value="ANK"/>
    <property type="match status" value="23"/>
</dbReference>
<evidence type="ECO:0000256" key="1">
    <source>
        <dbReference type="PROSITE-ProRule" id="PRU00023"/>
    </source>
</evidence>
<feature type="repeat" description="ANK" evidence="1">
    <location>
        <begin position="943"/>
        <end position="975"/>
    </location>
</feature>
<feature type="repeat" description="ANK" evidence="1">
    <location>
        <begin position="1104"/>
        <end position="1136"/>
    </location>
</feature>
<dbReference type="Gene3D" id="1.25.40.20">
    <property type="entry name" value="Ankyrin repeat-containing domain"/>
    <property type="match status" value="8"/>
</dbReference>
<name>V6TBJ8_GIAIN</name>
<dbReference type="SUPFAM" id="SSF48403">
    <property type="entry name" value="Ankyrin repeat"/>
    <property type="match status" value="3"/>
</dbReference>
<dbReference type="PROSITE" id="PS50088">
    <property type="entry name" value="ANK_REPEAT"/>
    <property type="match status" value="3"/>
</dbReference>
<protein>
    <submittedName>
        <fullName evidence="3">Ankyrin repeat protein</fullName>
    </submittedName>
</protein>
<evidence type="ECO:0000256" key="2">
    <source>
        <dbReference type="SAM" id="MobiDB-lite"/>
    </source>
</evidence>
<dbReference type="PROSITE" id="PS50297">
    <property type="entry name" value="ANK_REP_REGION"/>
    <property type="match status" value="2"/>
</dbReference>
<comment type="caution">
    <text evidence="3">The sequence shown here is derived from an EMBL/GenBank/DDBJ whole genome shotgun (WGS) entry which is preliminary data.</text>
</comment>
<dbReference type="PANTHER" id="PTHR24120:SF4">
    <property type="entry name" value="GH07239P"/>
    <property type="match status" value="1"/>
</dbReference>
<dbReference type="InterPro" id="IPR036770">
    <property type="entry name" value="Ankyrin_rpt-contain_sf"/>
</dbReference>
<reference evidence="4" key="1">
    <citation type="submission" date="2012-02" db="EMBL/GenBank/DDBJ databases">
        <title>Genome sequencing of Giardia lamblia Genotypes A2 and B isolates (DH and GS) and comparative analysis with the genomes of Genotypes A1 and E (WB and Pig).</title>
        <authorList>
            <person name="Adam R."/>
            <person name="Dahlstrom E."/>
            <person name="Martens C."/>
            <person name="Bruno D."/>
            <person name="Barbian K."/>
            <person name="Porcella S.F."/>
            <person name="Nash T."/>
        </authorList>
    </citation>
    <scope>NUCLEOTIDE SEQUENCE</scope>
    <source>
        <strain evidence="4">DH</strain>
    </source>
</reference>
<dbReference type="EMBL" id="AHGT01000053">
    <property type="protein sequence ID" value="ESU36226.1"/>
    <property type="molecule type" value="Genomic_DNA"/>
</dbReference>
<feature type="region of interest" description="Disordered" evidence="2">
    <location>
        <begin position="291"/>
        <end position="316"/>
    </location>
</feature>
<dbReference type="VEuPathDB" id="GiardiaDB:GL50581_392"/>